<dbReference type="AlphaFoldDB" id="A0A8K0N8P8"/>
<evidence type="ECO:0000313" key="2">
    <source>
        <dbReference type="Proteomes" id="UP000797356"/>
    </source>
</evidence>
<evidence type="ECO:0000313" key="1">
    <source>
        <dbReference type="EMBL" id="KAG1362697.1"/>
    </source>
</evidence>
<comment type="caution">
    <text evidence="1">The sequence shown here is derived from an EMBL/GenBank/DDBJ whole genome shotgun (WGS) entry which is preliminary data.</text>
</comment>
<proteinExistence type="predicted"/>
<sequence>MKFGSSKKVELTYELVVKEVWTKEAGSLAEARSNFPRKLIIGMKFGSNEAELSFEAHNQVKFGASKGETKFSCGMKFGISEVELRSSSSE</sequence>
<dbReference type="EMBL" id="CM017881">
    <property type="protein sequence ID" value="KAG1362697.1"/>
    <property type="molecule type" value="Genomic_DNA"/>
</dbReference>
<reference evidence="1" key="1">
    <citation type="journal article" date="2017" name="Gigascience">
        <title>The genome draft of coconut (Cocos nucifera).</title>
        <authorList>
            <person name="Xiao Y."/>
            <person name="Xu P."/>
            <person name="Fan H."/>
            <person name="Baudouin L."/>
            <person name="Xia W."/>
            <person name="Bocs S."/>
            <person name="Xu J."/>
            <person name="Li Q."/>
            <person name="Guo A."/>
            <person name="Zhou L."/>
            <person name="Li J."/>
            <person name="Wu Y."/>
            <person name="Ma Z."/>
            <person name="Armero A."/>
            <person name="Issali A.E."/>
            <person name="Liu N."/>
            <person name="Peng M."/>
            <person name="Yang Y."/>
        </authorList>
    </citation>
    <scope>NUCLEOTIDE SEQUENCE</scope>
    <source>
        <tissue evidence="1">Spear leaf of Hainan Tall coconut</tissue>
    </source>
</reference>
<reference evidence="1" key="2">
    <citation type="submission" date="2019-07" db="EMBL/GenBank/DDBJ databases">
        <authorList>
            <person name="Yang Y."/>
            <person name="Bocs S."/>
            <person name="Baudouin L."/>
        </authorList>
    </citation>
    <scope>NUCLEOTIDE SEQUENCE</scope>
    <source>
        <tissue evidence="1">Spear leaf of Hainan Tall coconut</tissue>
    </source>
</reference>
<name>A0A8K0N8P8_COCNU</name>
<keyword evidence="2" id="KW-1185">Reference proteome</keyword>
<accession>A0A8K0N8P8</accession>
<dbReference type="Proteomes" id="UP000797356">
    <property type="component" value="Chromosome 10"/>
</dbReference>
<gene>
    <name evidence="1" type="ORF">COCNU_10G009160</name>
</gene>
<protein>
    <submittedName>
        <fullName evidence="1">Uncharacterized protein</fullName>
    </submittedName>
</protein>
<organism evidence="1 2">
    <name type="scientific">Cocos nucifera</name>
    <name type="common">Coconut palm</name>
    <dbReference type="NCBI Taxonomy" id="13894"/>
    <lineage>
        <taxon>Eukaryota</taxon>
        <taxon>Viridiplantae</taxon>
        <taxon>Streptophyta</taxon>
        <taxon>Embryophyta</taxon>
        <taxon>Tracheophyta</taxon>
        <taxon>Spermatophyta</taxon>
        <taxon>Magnoliopsida</taxon>
        <taxon>Liliopsida</taxon>
        <taxon>Arecaceae</taxon>
        <taxon>Arecoideae</taxon>
        <taxon>Cocoseae</taxon>
        <taxon>Attaleinae</taxon>
        <taxon>Cocos</taxon>
    </lineage>
</organism>